<dbReference type="PATRIC" id="fig|1339315.3.peg.1091"/>
<sequence length="439" mass="48635">MNKQLITIFSIFSITCLGMVSAQESKSFLPEVKKESLTFSSEDNKFKLTFNGRIQADGAMFFGEDYQPIGNGVGFRRVRLGATAAFGKRLSGKIEMDLTDGGFSLKDCFIKYAFPNGLYFRAGNFKESFGMAAMTSSGDLWFMEKANVVSAFAPEYHIGVQVTWEHDQFLGVAGVHFKKIEGNKEKDYSESNNKAGEDEGISVTARAVWQPVSADKVKGLHLGIAASYRTPKTTVGSLMPNTVRYSTRSLSYINKIKFLDTSPIASVSHDWLAGAELAGFYRGFRFQGEYIMNNTVRMEGLATEKFNGFYVQAAYLLFGGQQRYSKSRGAFSQPSFGRSWGDIELAARFDRIDLNGTEVMGGSSNGWTFGVNYYATRNLKFQLNYSYVDNDKYANAFGQAAVGYKSNGEIAYKPEEVDESLGKGGNAYGILGLRIQLNF</sequence>
<accession>A0A015SUN6</accession>
<dbReference type="Proteomes" id="UP000020529">
    <property type="component" value="Unassembled WGS sequence"/>
</dbReference>
<dbReference type="Pfam" id="PF07396">
    <property type="entry name" value="Porin_O_P"/>
    <property type="match status" value="1"/>
</dbReference>
<gene>
    <name evidence="2" type="ORF">M124_0274</name>
</gene>
<evidence type="ECO:0000313" key="3">
    <source>
        <dbReference type="Proteomes" id="UP000020529"/>
    </source>
</evidence>
<name>A0A015SUN6_BACFG</name>
<feature type="chain" id="PRO_5001476277" evidence="1">
    <location>
        <begin position="23"/>
        <end position="439"/>
    </location>
</feature>
<dbReference type="Gene3D" id="2.40.160.10">
    <property type="entry name" value="Porin"/>
    <property type="match status" value="1"/>
</dbReference>
<dbReference type="InterPro" id="IPR010870">
    <property type="entry name" value="Porin_O/P"/>
</dbReference>
<comment type="caution">
    <text evidence="2">The sequence shown here is derived from an EMBL/GenBank/DDBJ whole genome shotgun (WGS) entry which is preliminary data.</text>
</comment>
<dbReference type="RefSeq" id="WP_005801690.1">
    <property type="nucleotide sequence ID" value="NZ_JGCY01000221.1"/>
</dbReference>
<feature type="signal peptide" evidence="1">
    <location>
        <begin position="1"/>
        <end position="22"/>
    </location>
</feature>
<dbReference type="SUPFAM" id="SSF56935">
    <property type="entry name" value="Porins"/>
    <property type="match status" value="1"/>
</dbReference>
<dbReference type="EMBL" id="JGCY01000221">
    <property type="protein sequence ID" value="EXY75894.1"/>
    <property type="molecule type" value="Genomic_DNA"/>
</dbReference>
<dbReference type="AlphaFoldDB" id="A0A015SUN6"/>
<evidence type="ECO:0000256" key="1">
    <source>
        <dbReference type="SAM" id="SignalP"/>
    </source>
</evidence>
<proteinExistence type="predicted"/>
<dbReference type="InterPro" id="IPR023614">
    <property type="entry name" value="Porin_dom_sf"/>
</dbReference>
<organism evidence="2 3">
    <name type="scientific">Bacteroides fragilis str. 3988T(B)14</name>
    <dbReference type="NCBI Taxonomy" id="1339315"/>
    <lineage>
        <taxon>Bacteria</taxon>
        <taxon>Pseudomonadati</taxon>
        <taxon>Bacteroidota</taxon>
        <taxon>Bacteroidia</taxon>
        <taxon>Bacteroidales</taxon>
        <taxon>Bacteroidaceae</taxon>
        <taxon>Bacteroides</taxon>
    </lineage>
</organism>
<evidence type="ECO:0000313" key="2">
    <source>
        <dbReference type="EMBL" id="EXY75894.1"/>
    </source>
</evidence>
<keyword evidence="1" id="KW-0732">Signal</keyword>
<protein>
    <submittedName>
        <fullName evidence="2">Phosphate-selective porin O and P family protein</fullName>
    </submittedName>
</protein>
<reference evidence="2 3" key="1">
    <citation type="submission" date="2014-02" db="EMBL/GenBank/DDBJ databases">
        <authorList>
            <person name="Sears C."/>
            <person name="Carroll K."/>
            <person name="Sack B.R."/>
            <person name="Qadri F."/>
            <person name="Myers L.L."/>
            <person name="Chung G.-T."/>
            <person name="Escheverria P."/>
            <person name="Fraser C.M."/>
            <person name="Sadzewicz L."/>
            <person name="Shefchek K.A."/>
            <person name="Tallon L."/>
            <person name="Das S.P."/>
            <person name="Daugherty S."/>
            <person name="Mongodin E.F."/>
        </authorList>
    </citation>
    <scope>NUCLEOTIDE SEQUENCE [LARGE SCALE GENOMIC DNA]</scope>
    <source>
        <strain evidence="3">3988T(B)14</strain>
    </source>
</reference>